<name>A0ABX8R5J3_9ACTN</name>
<evidence type="ECO:0000256" key="1">
    <source>
        <dbReference type="SAM" id="MobiDB-lite"/>
    </source>
</evidence>
<feature type="region of interest" description="Disordered" evidence="1">
    <location>
        <begin position="427"/>
        <end position="447"/>
    </location>
</feature>
<keyword evidence="3" id="KW-1185">Reference proteome</keyword>
<reference evidence="2" key="1">
    <citation type="submission" date="2020-07" db="EMBL/GenBank/DDBJ databases">
        <authorList>
            <person name="Tarantini F.S."/>
            <person name="Hong K.W."/>
            <person name="Chan K.G."/>
        </authorList>
    </citation>
    <scope>NUCLEOTIDE SEQUENCE</scope>
    <source>
        <strain evidence="2">32-07</strain>
    </source>
</reference>
<evidence type="ECO:0000313" key="3">
    <source>
        <dbReference type="Proteomes" id="UP001049518"/>
    </source>
</evidence>
<protein>
    <recommendedName>
        <fullName evidence="4">XRE family transcriptional regulator</fullName>
    </recommendedName>
</protein>
<dbReference type="Proteomes" id="UP001049518">
    <property type="component" value="Chromosome"/>
</dbReference>
<gene>
    <name evidence="2" type="ORF">AGRA3207_007346</name>
</gene>
<dbReference type="RefSeq" id="WP_231331983.1">
    <property type="nucleotide sequence ID" value="NZ_CP059572.1"/>
</dbReference>
<evidence type="ECO:0000313" key="2">
    <source>
        <dbReference type="EMBL" id="QXJ25796.1"/>
    </source>
</evidence>
<accession>A0ABX8R5J3</accession>
<proteinExistence type="predicted"/>
<evidence type="ECO:0008006" key="4">
    <source>
        <dbReference type="Google" id="ProtNLM"/>
    </source>
</evidence>
<sequence length="1151" mass="121090">MVAGSAGGDVERDFAALIAELARFRSDRLGREPSDRALAKAAEVSPMTVGGWLRGDRFPQELDKLLRVVRAVGARAGRAGLAPADRARVAALVDPQRWKDAYRAEAARRAQGTRAAVEAGQGRAALEGLRPGRPLSQVTDPFALEVHRPIALEQAGDLPVLPRYVRRAHDRRLAEAVGRAAGGGSVMAVLVAGSSAGKTRACWEALRPLRDRPEQWRLWHPLDPARSQAAAGDLERVGPYTVVWLNETQEYLSGEGGERVAAKLRTLLADPGRAPVLVLGTLWPRHHTDLTRQPGSQVSQVLDGTLIEVPGTFTGADLDALRQAAGDDARLGQAADRAEDGQITQYLAGGPALLERLAAAPPEAKALIWAAMDARRMGHRNALPQALLEEAATAYLTDIEYERLGDDWLEQALAYACEPCKGARGPVTRIRPRRNDRRGRRTAAAPLPGTGPVYRLADYLDQHGRTTRHHQITPIGFWAAAAAHAHPADMGRLGDAAWARGLYRDATQLHKNSTLHGDPAAAYTLIKHLHALNTDDHRPAVHAAAHAPLDDPYAVASLLRGLREVGAGEQVAALVARDPAAHAPLDDPRAVASLLRGLREVGAGEQVAALAGRAAAQVSLDDPDAVASLLYRLRRVGAGEQVAALAGRAAAQVSLDDPYAVIFLLEVLREVGAGEQVAALVARDPAAHALLDDPRAVASLLQGLRRVGAGEQVAALAGRATAQVSLDDPHTIASLLYRLRRVGAGEQVAALVARDPATHAPLDDPDAVARLLQGLREVGAGEQVAALVARDPATQVSLDNPDAVAFLLRGLRRVGAGEQVAALVARDPATQVSLYDPRAVASLLRGLREVGAGEQVVALAGRAAAQVSLDNPRAVASLLQGLRRVGAGEQVVALAGRAAAQVSLDNPDAVASLLQGLRRVGAGEQVVALAGRAAAQVSLDNPDAVASLLQGLREVGAGEQVAALVARDPAAQVSLDSPDAVIYLLQGLREVGAGEQVAALAGRAAAHAPLDNPDAVASLLEMLRGVGAGEQVTALVARDPAAQVPLDDPRAVASLLEMLRGVGAGEQVTALVARDPAAQVPLDDPRAVASLLEMLRRVGADEQVAALTDLLPAAGLFEGFLEVGDRRVRYRFGRESDDGRPAEPWGWEDLE</sequence>
<feature type="compositionally biased region" description="Basic residues" evidence="1">
    <location>
        <begin position="430"/>
        <end position="441"/>
    </location>
</feature>
<dbReference type="EMBL" id="CP059572">
    <property type="protein sequence ID" value="QXJ25796.1"/>
    <property type="molecule type" value="Genomic_DNA"/>
</dbReference>
<organism evidence="2 3">
    <name type="scientific">Actinomadura graeca</name>
    <dbReference type="NCBI Taxonomy" id="2750812"/>
    <lineage>
        <taxon>Bacteria</taxon>
        <taxon>Bacillati</taxon>
        <taxon>Actinomycetota</taxon>
        <taxon>Actinomycetes</taxon>
        <taxon>Streptosporangiales</taxon>
        <taxon>Thermomonosporaceae</taxon>
        <taxon>Actinomadura</taxon>
    </lineage>
</organism>